<feature type="compositionally biased region" description="Basic and acidic residues" evidence="1">
    <location>
        <begin position="138"/>
        <end position="148"/>
    </location>
</feature>
<feature type="region of interest" description="Disordered" evidence="1">
    <location>
        <begin position="1267"/>
        <end position="1305"/>
    </location>
</feature>
<evidence type="ECO:0000313" key="2">
    <source>
        <dbReference type="EMBL" id="KAL2526524.1"/>
    </source>
</evidence>
<reference evidence="3" key="1">
    <citation type="submission" date="2024-07" db="EMBL/GenBank/DDBJ databases">
        <title>Two chromosome-level genome assemblies of Korean endemic species Abeliophyllum distichum and Forsythia ovata (Oleaceae).</title>
        <authorList>
            <person name="Jang H."/>
        </authorList>
    </citation>
    <scope>NUCLEOTIDE SEQUENCE [LARGE SCALE GENOMIC DNA]</scope>
</reference>
<comment type="caution">
    <text evidence="2">The sequence shown here is derived from an EMBL/GenBank/DDBJ whole genome shotgun (WGS) entry which is preliminary data.</text>
</comment>
<keyword evidence="3" id="KW-1185">Reference proteome</keyword>
<dbReference type="EMBL" id="JBFOLK010000003">
    <property type="protein sequence ID" value="KAL2526524.1"/>
    <property type="molecule type" value="Genomic_DNA"/>
</dbReference>
<proteinExistence type="predicted"/>
<dbReference type="PANTHER" id="PTHR34536:SF4">
    <property type="entry name" value="BTZ DOMAIN-CONTAINING PROTEIN"/>
    <property type="match status" value="1"/>
</dbReference>
<organism evidence="2 3">
    <name type="scientific">Abeliophyllum distichum</name>
    <dbReference type="NCBI Taxonomy" id="126358"/>
    <lineage>
        <taxon>Eukaryota</taxon>
        <taxon>Viridiplantae</taxon>
        <taxon>Streptophyta</taxon>
        <taxon>Embryophyta</taxon>
        <taxon>Tracheophyta</taxon>
        <taxon>Spermatophyta</taxon>
        <taxon>Magnoliopsida</taxon>
        <taxon>eudicotyledons</taxon>
        <taxon>Gunneridae</taxon>
        <taxon>Pentapetalae</taxon>
        <taxon>asterids</taxon>
        <taxon>lamiids</taxon>
        <taxon>Lamiales</taxon>
        <taxon>Oleaceae</taxon>
        <taxon>Forsythieae</taxon>
        <taxon>Abeliophyllum</taxon>
    </lineage>
</organism>
<evidence type="ECO:0000313" key="3">
    <source>
        <dbReference type="Proteomes" id="UP001604336"/>
    </source>
</evidence>
<feature type="region of interest" description="Disordered" evidence="1">
    <location>
        <begin position="740"/>
        <end position="780"/>
    </location>
</feature>
<feature type="region of interest" description="Disordered" evidence="1">
    <location>
        <begin position="860"/>
        <end position="952"/>
    </location>
</feature>
<feature type="compositionally biased region" description="Basic and acidic residues" evidence="1">
    <location>
        <begin position="748"/>
        <end position="757"/>
    </location>
</feature>
<accession>A0ABD1UN94</accession>
<dbReference type="PANTHER" id="PTHR34536">
    <property type="entry name" value="DENTIN SIALOPHOSPHOPROTEIN-LIKE PROTEIN"/>
    <property type="match status" value="1"/>
</dbReference>
<name>A0ABD1UN94_9LAMI</name>
<feature type="compositionally biased region" description="Basic and acidic residues" evidence="1">
    <location>
        <begin position="875"/>
        <end position="886"/>
    </location>
</feature>
<evidence type="ECO:0000256" key="1">
    <source>
        <dbReference type="SAM" id="MobiDB-lite"/>
    </source>
</evidence>
<dbReference type="Proteomes" id="UP001604336">
    <property type="component" value="Unassembled WGS sequence"/>
</dbReference>
<protein>
    <submittedName>
        <fullName evidence="2">Uncharacterized protein</fullName>
    </submittedName>
</protein>
<feature type="compositionally biased region" description="Low complexity" evidence="1">
    <location>
        <begin position="1214"/>
        <end position="1228"/>
    </location>
</feature>
<sequence>MTICRDKNTLCQALIFLVENARSTNDGCSTSGRSPRSMVGGDFGQWQSLNSRLTTLDQESSFGLLGEKVAFGKKLFSPFLDFYNIFARVTFIGLMPIPGNEEPGVLFSAAIPIKKRKFPMIRSPSPTPDEQPSATEDSDSKISQESKSSRKGPSLDAAIDTGSSGKYDMSKNSVLTANDMSPGKSDLSKNSILIATDMVSSGKSDISKNSILTATDMVSSGKSDMSKNSVFLVKKEKATDTYVHVGETNLDISASKPQEAKHGDSLGSTDGVVNKGSGVPGNNMGANVVNVKKEIDSPPVEGDCKSNLSTGSGNVELLLGPKEPLLPVLEHQNSETNNQKSDRLDSSLLNLSLYNDTLVTSEVSNGVLNNVSSHVCANRSNWDLNTPMDAWEPSLKSNAFLHNTIGIGKFNNNSTGHDIEHSSSAVGTTSFSLNKGKHILHEHGSSFPNSSVQPMHEYKPGDSLCLSLGIPYTVLNSSGDHSSLSAKVDSVTAGSNSNLKKVQLSMMNMNAASCRAVKLEPVDENSKCDCTTGTSSTLELSKFSLMQGELMERCSSETGVLSSRSSQKLVDPIPIKSELFQVCNKEICKPSDAIVPQSVEKIMLHQESCASSSVLSMPLTPQNSCPSWLPTFSESATSEDLSNQSEHSFHSKNLCNRKDISDEPIDNVVSKLVSQKGKQISVQCDKVENLNSEDPKRCKLNRIDEHPIELCGNSEVAARDEEKTNIPTVMLEADSFGSDGNRAFANHRGIEKRQRDKEDDDYEDGEVREPLMHPTVEDPDFDGKKVNVKLVECDTRNIEYFGFSCDKNCNISDFDGRTTVLENHDATSSDQIKGCVDMGSSEPVDEDSALQKSLPDEVTEVGLDEKSSNIVSPEKPLDFSGKKHVEEGDENEVPGEGATNGSHGMGATPGVNATDKRIKENSPGKNDSTLPKAEASVNNNNNNAANSSNNASNKSRIINLSRASIAASPCKTVSIPGRLSSRSGKERYSDLDGEIQLRWNRDEIYTDGPKKFVKDRIPQQSLRNSRPSFIARRGRLSGRFDRLGNDWDSNHKFASESYNVKADYLVSRHKHSSSIADIELDYNGYGITPDNSALNSGRRKALNDELPALRHPSTRRLSPGVRDGPAMRGIPMLRRLPRNVSPSRCTDEDGSDLVGFRHNEKYMRELSDDVIDPVFTRPQTMYNELDDQLIRGNRNFSTLQRKDYSRVRSKSPIGSRTRSPGPWSSPWRRSPDGHLQLPQHRSPTMYRMGRMRSPDRDCFPDEIVGRRRESPTFVAQPPNDMRDVDHRSDNSNRRSPAGRVFPRSTRRVDVLDSRERADGDDFMSGPVHSNRFHDVCGDERRKFGVRRGMARSFRPAYNGDNDNFHFRHGNDGPRPFRFRPDGDAEFIERSTMREREFDGRIKHPPLFVSGGMRNIEEQQDGNHRPSGQERVAVPCKCYCSSE</sequence>
<feature type="region of interest" description="Disordered" evidence="1">
    <location>
        <begin position="118"/>
        <end position="164"/>
    </location>
</feature>
<feature type="region of interest" description="Disordered" evidence="1">
    <location>
        <begin position="1201"/>
        <end position="1254"/>
    </location>
</feature>
<gene>
    <name evidence="2" type="ORF">Adt_11578</name>
</gene>
<feature type="compositionally biased region" description="Low complexity" evidence="1">
    <location>
        <begin position="935"/>
        <end position="952"/>
    </location>
</feature>
<feature type="compositionally biased region" description="Basic and acidic residues" evidence="1">
    <location>
        <begin position="1280"/>
        <end position="1292"/>
    </location>
</feature>